<comment type="caution">
    <text evidence="4">The sequence shown here is derived from an EMBL/GenBank/DDBJ whole genome shotgun (WGS) entry which is preliminary data.</text>
</comment>
<dbReference type="GeneID" id="6017882"/>
<dbReference type="InParanoid" id="A8PGF5"/>
<feature type="compositionally biased region" description="Basic and acidic residues" evidence="1">
    <location>
        <begin position="234"/>
        <end position="243"/>
    </location>
</feature>
<feature type="transmembrane region" description="Helical" evidence="2">
    <location>
        <begin position="196"/>
        <end position="219"/>
    </location>
</feature>
<evidence type="ECO:0000313" key="4">
    <source>
        <dbReference type="EMBL" id="EAU80635.2"/>
    </source>
</evidence>
<dbReference type="OrthoDB" id="10593877at2759"/>
<protein>
    <submittedName>
        <fullName evidence="4">Uncharacterized protein</fullName>
    </submittedName>
</protein>
<evidence type="ECO:0000256" key="2">
    <source>
        <dbReference type="SAM" id="Phobius"/>
    </source>
</evidence>
<keyword evidence="2" id="KW-1133">Transmembrane helix</keyword>
<dbReference type="RefSeq" id="XP_001841205.2">
    <property type="nucleotide sequence ID" value="XM_001841153.2"/>
</dbReference>
<evidence type="ECO:0000313" key="5">
    <source>
        <dbReference type="Proteomes" id="UP000001861"/>
    </source>
</evidence>
<feature type="region of interest" description="Disordered" evidence="1">
    <location>
        <begin position="268"/>
        <end position="299"/>
    </location>
</feature>
<feature type="signal peptide" evidence="3">
    <location>
        <begin position="1"/>
        <end position="21"/>
    </location>
</feature>
<dbReference type="AlphaFoldDB" id="A8PGF5"/>
<accession>A8PGF5</accession>
<dbReference type="EMBL" id="AACS02000002">
    <property type="protein sequence ID" value="EAU80635.2"/>
    <property type="molecule type" value="Genomic_DNA"/>
</dbReference>
<keyword evidence="2" id="KW-0472">Membrane</keyword>
<name>A8PGF5_COPC7</name>
<evidence type="ECO:0000256" key="3">
    <source>
        <dbReference type="SAM" id="SignalP"/>
    </source>
</evidence>
<keyword evidence="3" id="KW-0732">Signal</keyword>
<keyword evidence="5" id="KW-1185">Reference proteome</keyword>
<feature type="region of interest" description="Disordered" evidence="1">
    <location>
        <begin position="230"/>
        <end position="253"/>
    </location>
</feature>
<proteinExistence type="predicted"/>
<reference evidence="4 5" key="1">
    <citation type="journal article" date="2010" name="Proc. Natl. Acad. Sci. U.S.A.">
        <title>Insights into evolution of multicellular fungi from the assembled chromosomes of the mushroom Coprinopsis cinerea (Coprinus cinereus).</title>
        <authorList>
            <person name="Stajich J.E."/>
            <person name="Wilke S.K."/>
            <person name="Ahren D."/>
            <person name="Au C.H."/>
            <person name="Birren B.W."/>
            <person name="Borodovsky M."/>
            <person name="Burns C."/>
            <person name="Canback B."/>
            <person name="Casselton L.A."/>
            <person name="Cheng C.K."/>
            <person name="Deng J."/>
            <person name="Dietrich F.S."/>
            <person name="Fargo D.C."/>
            <person name="Farman M.L."/>
            <person name="Gathman A.C."/>
            <person name="Goldberg J."/>
            <person name="Guigo R."/>
            <person name="Hoegger P.J."/>
            <person name="Hooker J.B."/>
            <person name="Huggins A."/>
            <person name="James T.Y."/>
            <person name="Kamada T."/>
            <person name="Kilaru S."/>
            <person name="Kodira C."/>
            <person name="Kues U."/>
            <person name="Kupfer D."/>
            <person name="Kwan H.S."/>
            <person name="Lomsadze A."/>
            <person name="Li W."/>
            <person name="Lilly W.W."/>
            <person name="Ma L.J."/>
            <person name="Mackey A.J."/>
            <person name="Manning G."/>
            <person name="Martin F."/>
            <person name="Muraguchi H."/>
            <person name="Natvig D.O."/>
            <person name="Palmerini H."/>
            <person name="Ramesh M.A."/>
            <person name="Rehmeyer C.J."/>
            <person name="Roe B.A."/>
            <person name="Shenoy N."/>
            <person name="Stanke M."/>
            <person name="Ter-Hovhannisyan V."/>
            <person name="Tunlid A."/>
            <person name="Velagapudi R."/>
            <person name="Vision T.J."/>
            <person name="Zeng Q."/>
            <person name="Zolan M.E."/>
            <person name="Pukkila P.J."/>
        </authorList>
    </citation>
    <scope>NUCLEOTIDE SEQUENCE [LARGE SCALE GENOMIC DNA]</scope>
    <source>
        <strain evidence="5">Okayama-7 / 130 / ATCC MYA-4618 / FGSC 9003</strain>
    </source>
</reference>
<organism evidence="4 5">
    <name type="scientific">Coprinopsis cinerea (strain Okayama-7 / 130 / ATCC MYA-4618 / FGSC 9003)</name>
    <name type="common">Inky cap fungus</name>
    <name type="synonym">Hormographiella aspergillata</name>
    <dbReference type="NCBI Taxonomy" id="240176"/>
    <lineage>
        <taxon>Eukaryota</taxon>
        <taxon>Fungi</taxon>
        <taxon>Dikarya</taxon>
        <taxon>Basidiomycota</taxon>
        <taxon>Agaricomycotina</taxon>
        <taxon>Agaricomycetes</taxon>
        <taxon>Agaricomycetidae</taxon>
        <taxon>Agaricales</taxon>
        <taxon>Agaricineae</taxon>
        <taxon>Psathyrellaceae</taxon>
        <taxon>Coprinopsis</taxon>
    </lineage>
</organism>
<dbReference type="VEuPathDB" id="FungiDB:CC1G_10202"/>
<gene>
    <name evidence="4" type="ORF">CC1G_10202</name>
</gene>
<dbReference type="KEGG" id="cci:CC1G_10202"/>
<feature type="chain" id="PRO_5002724823" evidence="3">
    <location>
        <begin position="22"/>
        <end position="410"/>
    </location>
</feature>
<keyword evidence="2" id="KW-0812">Transmembrane</keyword>
<sequence>MASLALIVFLSFIFFFTGTLGRNVTGQIDDADTDINPFPFFGQSALARIAFYPPNNGNWNSQNGGDTPEKQPESVKAFKGTYTGNNMEFGGNTPRSIVIDFFVTECDVTLDGALEYRLRHAAGSRDDDFSYQVPLITYQNLSPSFHRLEIKVLPFTQERKNYVNFDYAEYTRGQGNRMSYDAEGVPAERQRGGAELAAIISGSIGGSIIIAAIILVFYFRSRSRMRAASSSVHSKVDISRSTDPEAGGSQSSSFKGWSFKRGLISFGRRPETSSHAPPVSIIHETPGNPRYSTTSSLSSKQPMYQEFGNAENWEDLTSLAASNTNSPAQPQRHLITSFGTTQASSELEGRRRHSDNRLDSLGLHLANMRTPKTPAAATPKSERMSRLWRLLSIESTNTLIKHTRRPPEQV</sequence>
<feature type="compositionally biased region" description="Polar residues" evidence="1">
    <location>
        <begin position="290"/>
        <end position="299"/>
    </location>
</feature>
<dbReference type="HOGENOM" id="CLU_670871_0_0_1"/>
<evidence type="ECO:0000256" key="1">
    <source>
        <dbReference type="SAM" id="MobiDB-lite"/>
    </source>
</evidence>
<dbReference type="Proteomes" id="UP000001861">
    <property type="component" value="Unassembled WGS sequence"/>
</dbReference>